<evidence type="ECO:0000313" key="3">
    <source>
        <dbReference type="Proteomes" id="UP000324222"/>
    </source>
</evidence>
<reference evidence="2 3" key="1">
    <citation type="submission" date="2019-05" db="EMBL/GenBank/DDBJ databases">
        <title>Another draft genome of Portunus trituberculatus and its Hox gene families provides insights of decapod evolution.</title>
        <authorList>
            <person name="Jeong J.-H."/>
            <person name="Song I."/>
            <person name="Kim S."/>
            <person name="Choi T."/>
            <person name="Kim D."/>
            <person name="Ryu S."/>
            <person name="Kim W."/>
        </authorList>
    </citation>
    <scope>NUCLEOTIDE SEQUENCE [LARGE SCALE GENOMIC DNA]</scope>
    <source>
        <tissue evidence="2">Muscle</tissue>
    </source>
</reference>
<organism evidence="2 3">
    <name type="scientific">Portunus trituberculatus</name>
    <name type="common">Swimming crab</name>
    <name type="synonym">Neptunus trituberculatus</name>
    <dbReference type="NCBI Taxonomy" id="210409"/>
    <lineage>
        <taxon>Eukaryota</taxon>
        <taxon>Metazoa</taxon>
        <taxon>Ecdysozoa</taxon>
        <taxon>Arthropoda</taxon>
        <taxon>Crustacea</taxon>
        <taxon>Multicrustacea</taxon>
        <taxon>Malacostraca</taxon>
        <taxon>Eumalacostraca</taxon>
        <taxon>Eucarida</taxon>
        <taxon>Decapoda</taxon>
        <taxon>Pleocyemata</taxon>
        <taxon>Brachyura</taxon>
        <taxon>Eubrachyura</taxon>
        <taxon>Portunoidea</taxon>
        <taxon>Portunidae</taxon>
        <taxon>Portuninae</taxon>
        <taxon>Portunus</taxon>
    </lineage>
</organism>
<dbReference type="AlphaFoldDB" id="A0A5B7EZJ3"/>
<feature type="region of interest" description="Disordered" evidence="1">
    <location>
        <begin position="21"/>
        <end position="41"/>
    </location>
</feature>
<protein>
    <submittedName>
        <fullName evidence="2">Uncharacterized protein</fullName>
    </submittedName>
</protein>
<sequence length="69" mass="7736">MSFCVPPGRFPIITSRQRTLRIASSQSPPGPPCSPAPLPPFRRHNHLANQHAFITAYQLHNELHLRLSA</sequence>
<name>A0A5B7EZJ3_PORTR</name>
<gene>
    <name evidence="2" type="ORF">E2C01_031946</name>
</gene>
<keyword evidence="3" id="KW-1185">Reference proteome</keyword>
<evidence type="ECO:0000313" key="2">
    <source>
        <dbReference type="EMBL" id="MPC38439.1"/>
    </source>
</evidence>
<proteinExistence type="predicted"/>
<evidence type="ECO:0000256" key="1">
    <source>
        <dbReference type="SAM" id="MobiDB-lite"/>
    </source>
</evidence>
<dbReference type="EMBL" id="VSRR010004065">
    <property type="protein sequence ID" value="MPC38439.1"/>
    <property type="molecule type" value="Genomic_DNA"/>
</dbReference>
<feature type="compositionally biased region" description="Pro residues" evidence="1">
    <location>
        <begin position="28"/>
        <end position="40"/>
    </location>
</feature>
<comment type="caution">
    <text evidence="2">The sequence shown here is derived from an EMBL/GenBank/DDBJ whole genome shotgun (WGS) entry which is preliminary data.</text>
</comment>
<dbReference type="Proteomes" id="UP000324222">
    <property type="component" value="Unassembled WGS sequence"/>
</dbReference>
<accession>A0A5B7EZJ3</accession>